<dbReference type="GO" id="GO:0098552">
    <property type="term" value="C:side of membrane"/>
    <property type="evidence" value="ECO:0007669"/>
    <property type="project" value="UniProtKB-KW"/>
</dbReference>
<feature type="domain" description="X8" evidence="10">
    <location>
        <begin position="370"/>
        <end position="458"/>
    </location>
</feature>
<dbReference type="Gene3D" id="1.20.58.1040">
    <property type="match status" value="1"/>
</dbReference>
<evidence type="ECO:0000256" key="5">
    <source>
        <dbReference type="ARBA" id="ARBA00023180"/>
    </source>
</evidence>
<dbReference type="AlphaFoldDB" id="A0A9W9ER16"/>
<dbReference type="InterPro" id="IPR012946">
    <property type="entry name" value="X8"/>
</dbReference>
<organism evidence="11 12">
    <name type="scientific">Penicillium alfredii</name>
    <dbReference type="NCBI Taxonomy" id="1506179"/>
    <lineage>
        <taxon>Eukaryota</taxon>
        <taxon>Fungi</taxon>
        <taxon>Dikarya</taxon>
        <taxon>Ascomycota</taxon>
        <taxon>Pezizomycotina</taxon>
        <taxon>Eurotiomycetes</taxon>
        <taxon>Eurotiomycetidae</taxon>
        <taxon>Eurotiales</taxon>
        <taxon>Aspergillaceae</taxon>
        <taxon>Penicillium</taxon>
    </lineage>
</organism>
<feature type="compositionally biased region" description="Low complexity" evidence="9">
    <location>
        <begin position="471"/>
        <end position="492"/>
    </location>
</feature>
<evidence type="ECO:0000256" key="3">
    <source>
        <dbReference type="ARBA" id="ARBA00022729"/>
    </source>
</evidence>
<keyword evidence="6 8" id="KW-0449">Lipoprotein</keyword>
<feature type="signal peptide" evidence="8">
    <location>
        <begin position="1"/>
        <end position="17"/>
    </location>
</feature>
<reference evidence="11" key="1">
    <citation type="submission" date="2022-11" db="EMBL/GenBank/DDBJ databases">
        <authorList>
            <person name="Petersen C."/>
        </authorList>
    </citation>
    <scope>NUCLEOTIDE SEQUENCE</scope>
    <source>
        <strain evidence="11">IBT 34128</strain>
    </source>
</reference>
<dbReference type="GeneID" id="81397245"/>
<evidence type="ECO:0000256" key="1">
    <source>
        <dbReference type="ARBA" id="ARBA00004609"/>
    </source>
</evidence>
<reference evidence="11" key="2">
    <citation type="journal article" date="2023" name="IMA Fungus">
        <title>Comparative genomic study of the Penicillium genus elucidates a diverse pangenome and 15 lateral gene transfer events.</title>
        <authorList>
            <person name="Petersen C."/>
            <person name="Sorensen T."/>
            <person name="Nielsen M.R."/>
            <person name="Sondergaard T.E."/>
            <person name="Sorensen J.L."/>
            <person name="Fitzpatrick D.A."/>
            <person name="Frisvad J.C."/>
            <person name="Nielsen K.L."/>
        </authorList>
    </citation>
    <scope>NUCLEOTIDE SEQUENCE</scope>
    <source>
        <strain evidence="11">IBT 34128</strain>
    </source>
</reference>
<proteinExistence type="inferred from homology"/>
<evidence type="ECO:0000256" key="9">
    <source>
        <dbReference type="SAM" id="MobiDB-lite"/>
    </source>
</evidence>
<evidence type="ECO:0000256" key="7">
    <source>
        <dbReference type="ARBA" id="ARBA00025026"/>
    </source>
</evidence>
<evidence type="ECO:0000256" key="8">
    <source>
        <dbReference type="RuleBase" id="RU361209"/>
    </source>
</evidence>
<comment type="function">
    <text evidence="7">Splits internally a 1,3-beta-glucan molecule and transfers the newly generated reducing end (the donor) to the non-reducing end of another 1,3-beta-glucan molecule (the acceptor) forming a 1,3-beta linkage, resulting in the elongation of 1,3-beta-glucan chains in the cell wall. Involved in cell wall morphogenesis.</text>
</comment>
<dbReference type="RefSeq" id="XP_056508369.1">
    <property type="nucleotide sequence ID" value="XM_056658076.1"/>
</dbReference>
<evidence type="ECO:0000259" key="10">
    <source>
        <dbReference type="SMART" id="SM00768"/>
    </source>
</evidence>
<comment type="subcellular location">
    <subcellularLocation>
        <location evidence="1 8">Cell membrane</location>
        <topology evidence="1 8">Lipid-anchor</topology>
        <topology evidence="1 8">GPI-anchor</topology>
    </subcellularLocation>
</comment>
<feature type="chain" id="PRO_5041015916" description="1,3-beta-glucanosyltransferase" evidence="8">
    <location>
        <begin position="18"/>
        <end position="525"/>
    </location>
</feature>
<keyword evidence="8" id="KW-0472">Membrane</keyword>
<dbReference type="GO" id="GO:0005886">
    <property type="term" value="C:plasma membrane"/>
    <property type="evidence" value="ECO:0007669"/>
    <property type="project" value="UniProtKB-SubCell"/>
</dbReference>
<dbReference type="EMBL" id="JAPMSZ010000010">
    <property type="protein sequence ID" value="KAJ5086244.1"/>
    <property type="molecule type" value="Genomic_DNA"/>
</dbReference>
<dbReference type="InterPro" id="IPR004886">
    <property type="entry name" value="Glucanosyltransferase"/>
</dbReference>
<dbReference type="GO" id="GO:0071970">
    <property type="term" value="P:fungal-type cell wall (1-&gt;3)-beta-D-glucan biosynthetic process"/>
    <property type="evidence" value="ECO:0007669"/>
    <property type="project" value="TreeGrafter"/>
</dbReference>
<dbReference type="PANTHER" id="PTHR31468:SF9">
    <property type="entry name" value="1,3-BETA-GLUCANOSYLTRANSFERASE"/>
    <property type="match status" value="1"/>
</dbReference>
<dbReference type="Pfam" id="PF07983">
    <property type="entry name" value="X8"/>
    <property type="match status" value="1"/>
</dbReference>
<keyword evidence="8" id="KW-0336">GPI-anchor</keyword>
<keyword evidence="8" id="KW-0808">Transferase</keyword>
<keyword evidence="4" id="KW-1015">Disulfide bond</keyword>
<gene>
    <name evidence="11" type="ORF">NUU61_007551</name>
</gene>
<dbReference type="Proteomes" id="UP001141434">
    <property type="component" value="Unassembled WGS sequence"/>
</dbReference>
<dbReference type="InterPro" id="IPR017853">
    <property type="entry name" value="GH"/>
</dbReference>
<dbReference type="GO" id="GO:0042124">
    <property type="term" value="F:1,3-beta-glucanosyltransferase activity"/>
    <property type="evidence" value="ECO:0007669"/>
    <property type="project" value="TreeGrafter"/>
</dbReference>
<evidence type="ECO:0000256" key="4">
    <source>
        <dbReference type="ARBA" id="ARBA00023157"/>
    </source>
</evidence>
<keyword evidence="3 8" id="KW-0732">Signal</keyword>
<dbReference type="OrthoDB" id="421038at2759"/>
<comment type="similarity">
    <text evidence="2 8">Belongs to the glycosyl hydrolase 72 family.</text>
</comment>
<accession>A0A9W9ER16</accession>
<sequence length="525" mass="56498">MKLSILSLAAIAGAAMADLDPIVIKGSKFFYSSNNTQFYLRGVAYQQSASGSSYSDPLADAEACRRDVPVLQELHTNVIRTYHINASADHSECMKLLSDAGIYLISDLSIPSESINRNEPTWQTSLYDRYTAVIDELAQYNNTIGFFAGNEVSNNEATTDASAFVKAAVRDMKTYIKQKGYRSMGVGYATSDDSSIRHDMADYFDCDNQKDSIDFWGYNVYSWCGSSNYEDSGYKNRTEEFRDYSVPVFFAEYGCNKVTPRKFTEIQALFGDTMAEVWSGGIVYMYFQETNNYGLVSAVDSTSISKMADYKYYSSEIASVNPTGTNKASYTPTNTALQSCPTNGTSWHANPTPLPPTPDQNLCGCIEDASGCVVSDSVSTEKYGDFFDIVCGSTDCSGTKANGTLGEYGAYSMCELKQKLAFVLNKYYTEQGKATTACSFKGSATTKATTSPTGICSAQIDEAGKVGTGSVSTEATATADSSSGSTKSSSGGAPFGVHPSVTVGAFQVGAYMAMAILSGLGMVLL</sequence>
<evidence type="ECO:0000313" key="12">
    <source>
        <dbReference type="Proteomes" id="UP001141434"/>
    </source>
</evidence>
<keyword evidence="12" id="KW-1185">Reference proteome</keyword>
<evidence type="ECO:0000313" key="11">
    <source>
        <dbReference type="EMBL" id="KAJ5086244.1"/>
    </source>
</evidence>
<dbReference type="Pfam" id="PF03198">
    <property type="entry name" value="Glyco_hydro_72"/>
    <property type="match status" value="1"/>
</dbReference>
<evidence type="ECO:0000256" key="6">
    <source>
        <dbReference type="ARBA" id="ARBA00023288"/>
    </source>
</evidence>
<name>A0A9W9ER16_9EURO</name>
<protein>
    <recommendedName>
        <fullName evidence="8">1,3-beta-glucanosyltransferase</fullName>
        <ecNumber evidence="8">2.4.1.-</ecNumber>
    </recommendedName>
</protein>
<dbReference type="SUPFAM" id="SSF51445">
    <property type="entry name" value="(Trans)glycosidases"/>
    <property type="match status" value="1"/>
</dbReference>
<keyword evidence="5" id="KW-0325">Glycoprotein</keyword>
<comment type="caution">
    <text evidence="11">The sequence shown here is derived from an EMBL/GenBank/DDBJ whole genome shotgun (WGS) entry which is preliminary data.</text>
</comment>
<dbReference type="Gene3D" id="3.20.20.80">
    <property type="entry name" value="Glycosidases"/>
    <property type="match status" value="1"/>
</dbReference>
<dbReference type="SMART" id="SM00768">
    <property type="entry name" value="X8"/>
    <property type="match status" value="1"/>
</dbReference>
<feature type="region of interest" description="Disordered" evidence="9">
    <location>
        <begin position="471"/>
        <end position="493"/>
    </location>
</feature>
<evidence type="ECO:0000256" key="2">
    <source>
        <dbReference type="ARBA" id="ARBA00007528"/>
    </source>
</evidence>
<dbReference type="EC" id="2.4.1.-" evidence="8"/>
<dbReference type="FunFam" id="3.20.20.80:FF:000038">
    <property type="entry name" value="1,3-beta-glucanosyltransferase"/>
    <property type="match status" value="1"/>
</dbReference>
<dbReference type="PANTHER" id="PTHR31468">
    <property type="entry name" value="1,3-BETA-GLUCANOSYLTRANSFERASE GAS1"/>
    <property type="match status" value="1"/>
</dbReference>
<dbReference type="GO" id="GO:0031505">
    <property type="term" value="P:fungal-type cell wall organization"/>
    <property type="evidence" value="ECO:0007669"/>
    <property type="project" value="TreeGrafter"/>
</dbReference>